<dbReference type="Proteomes" id="UP000886523">
    <property type="component" value="Unassembled WGS sequence"/>
</dbReference>
<protein>
    <recommendedName>
        <fullName evidence="1">CxC1-like cysteine cluster associated with KDZ transposases domain-containing protein</fullName>
    </recommendedName>
</protein>
<feature type="domain" description="CxC1-like cysteine cluster associated with KDZ transposases" evidence="1">
    <location>
        <begin position="69"/>
        <end position="156"/>
    </location>
</feature>
<evidence type="ECO:0000313" key="3">
    <source>
        <dbReference type="Proteomes" id="UP000886523"/>
    </source>
</evidence>
<sequence>MPQENHPVLHQRNNWHLVKDKQSHHSCHRYTAAHKWNTIVLPSLLHPYLALRVATNSGRNAVQTPTEIVPCTCGTRVWLEVTCVHFKYMDSIVLYSCQCTPAPQQLVERGLFPCTPFLPKLAINLDMLEFTAGLFVNSSPNKTAWAATLTEFLDTRGYVFATEVGVHILST</sequence>
<comment type="caution">
    <text evidence="2">The sequence shown here is derived from an EMBL/GenBank/DDBJ whole genome shotgun (WGS) entry which is preliminary data.</text>
</comment>
<accession>A0A9P6AGT1</accession>
<dbReference type="EMBL" id="MU129180">
    <property type="protein sequence ID" value="KAF9504989.1"/>
    <property type="molecule type" value="Genomic_DNA"/>
</dbReference>
<gene>
    <name evidence="2" type="ORF">BS47DRAFT_1307317</name>
</gene>
<dbReference type="Pfam" id="PF18802">
    <property type="entry name" value="CxC1"/>
    <property type="match status" value="1"/>
</dbReference>
<name>A0A9P6AGT1_9AGAM</name>
<dbReference type="InterPro" id="IPR041320">
    <property type="entry name" value="CxC1"/>
</dbReference>
<dbReference type="OrthoDB" id="3067228at2759"/>
<proteinExistence type="predicted"/>
<keyword evidence="3" id="KW-1185">Reference proteome</keyword>
<reference evidence="2" key="1">
    <citation type="journal article" date="2020" name="Nat. Commun.">
        <title>Large-scale genome sequencing of mycorrhizal fungi provides insights into the early evolution of symbiotic traits.</title>
        <authorList>
            <person name="Miyauchi S."/>
            <person name="Kiss E."/>
            <person name="Kuo A."/>
            <person name="Drula E."/>
            <person name="Kohler A."/>
            <person name="Sanchez-Garcia M."/>
            <person name="Morin E."/>
            <person name="Andreopoulos B."/>
            <person name="Barry K.W."/>
            <person name="Bonito G."/>
            <person name="Buee M."/>
            <person name="Carver A."/>
            <person name="Chen C."/>
            <person name="Cichocki N."/>
            <person name="Clum A."/>
            <person name="Culley D."/>
            <person name="Crous P.W."/>
            <person name="Fauchery L."/>
            <person name="Girlanda M."/>
            <person name="Hayes R.D."/>
            <person name="Keri Z."/>
            <person name="LaButti K."/>
            <person name="Lipzen A."/>
            <person name="Lombard V."/>
            <person name="Magnuson J."/>
            <person name="Maillard F."/>
            <person name="Murat C."/>
            <person name="Nolan M."/>
            <person name="Ohm R.A."/>
            <person name="Pangilinan J."/>
            <person name="Pereira M.F."/>
            <person name="Perotto S."/>
            <person name="Peter M."/>
            <person name="Pfister S."/>
            <person name="Riley R."/>
            <person name="Sitrit Y."/>
            <person name="Stielow J.B."/>
            <person name="Szollosi G."/>
            <person name="Zifcakova L."/>
            <person name="Stursova M."/>
            <person name="Spatafora J.W."/>
            <person name="Tedersoo L."/>
            <person name="Vaario L.M."/>
            <person name="Yamada A."/>
            <person name="Yan M."/>
            <person name="Wang P."/>
            <person name="Xu J."/>
            <person name="Bruns T."/>
            <person name="Baldrian P."/>
            <person name="Vilgalys R."/>
            <person name="Dunand C."/>
            <person name="Henrissat B."/>
            <person name="Grigoriev I.V."/>
            <person name="Hibbett D."/>
            <person name="Nagy L.G."/>
            <person name="Martin F.M."/>
        </authorList>
    </citation>
    <scope>NUCLEOTIDE SEQUENCE</scope>
    <source>
        <strain evidence="2">UP504</strain>
    </source>
</reference>
<evidence type="ECO:0000259" key="1">
    <source>
        <dbReference type="Pfam" id="PF18802"/>
    </source>
</evidence>
<evidence type="ECO:0000313" key="2">
    <source>
        <dbReference type="EMBL" id="KAF9504989.1"/>
    </source>
</evidence>
<organism evidence="2 3">
    <name type="scientific">Hydnum rufescens UP504</name>
    <dbReference type="NCBI Taxonomy" id="1448309"/>
    <lineage>
        <taxon>Eukaryota</taxon>
        <taxon>Fungi</taxon>
        <taxon>Dikarya</taxon>
        <taxon>Basidiomycota</taxon>
        <taxon>Agaricomycotina</taxon>
        <taxon>Agaricomycetes</taxon>
        <taxon>Cantharellales</taxon>
        <taxon>Hydnaceae</taxon>
        <taxon>Hydnum</taxon>
    </lineage>
</organism>
<dbReference type="AlphaFoldDB" id="A0A9P6AGT1"/>